<gene>
    <name evidence="1" type="ORF">ACS04_29035</name>
</gene>
<name>A0A0J6XHI8_9ACTN</name>
<evidence type="ECO:0000313" key="2">
    <source>
        <dbReference type="Proteomes" id="UP000035932"/>
    </source>
</evidence>
<dbReference type="EMBL" id="LFML01000126">
    <property type="protein sequence ID" value="KMO94629.1"/>
    <property type="molecule type" value="Genomic_DNA"/>
</dbReference>
<organism evidence="1 2">
    <name type="scientific">Streptomyces roseus</name>
    <dbReference type="NCBI Taxonomy" id="66430"/>
    <lineage>
        <taxon>Bacteria</taxon>
        <taxon>Bacillati</taxon>
        <taxon>Actinomycetota</taxon>
        <taxon>Actinomycetes</taxon>
        <taxon>Kitasatosporales</taxon>
        <taxon>Streptomycetaceae</taxon>
        <taxon>Streptomyces</taxon>
    </lineage>
</organism>
<dbReference type="RefSeq" id="WP_048479736.1">
    <property type="nucleotide sequence ID" value="NZ_JBIRUD010000001.1"/>
</dbReference>
<protein>
    <submittedName>
        <fullName evidence="1">Uncharacterized protein</fullName>
    </submittedName>
</protein>
<comment type="caution">
    <text evidence="1">The sequence shown here is derived from an EMBL/GenBank/DDBJ whole genome shotgun (WGS) entry which is preliminary data.</text>
</comment>
<keyword evidence="2" id="KW-1185">Reference proteome</keyword>
<proteinExistence type="predicted"/>
<evidence type="ECO:0000313" key="1">
    <source>
        <dbReference type="EMBL" id="KMO94629.1"/>
    </source>
</evidence>
<dbReference type="Proteomes" id="UP000035932">
    <property type="component" value="Unassembled WGS sequence"/>
</dbReference>
<dbReference type="OrthoDB" id="4773835at2"/>
<accession>A0A0J6XHI8</accession>
<reference evidence="1 2" key="1">
    <citation type="submission" date="2015-06" db="EMBL/GenBank/DDBJ databases">
        <title>Recapitulation of the evolution of biosynthetic gene clusters reveals hidden chemical diversity on bacterial genomes.</title>
        <authorList>
            <person name="Cruz-Morales P."/>
            <person name="Martinez-Guerrero C."/>
            <person name="Morales-Escalante M.A."/>
            <person name="Yanez-Guerra L.A."/>
            <person name="Kopp J.F."/>
            <person name="Feldmann J."/>
            <person name="Ramos-Aboites H.E."/>
            <person name="Barona-Gomez F."/>
        </authorList>
    </citation>
    <scope>NUCLEOTIDE SEQUENCE [LARGE SCALE GENOMIC DNA]</scope>
    <source>
        <strain evidence="1 2">ATCC 31245</strain>
    </source>
</reference>
<dbReference type="PATRIC" id="fig|66430.4.peg.1492"/>
<dbReference type="AlphaFoldDB" id="A0A0J6XHI8"/>
<sequence>MWMGFDKKEAKATVEGALPWLAPAGKLTVEALRKLDRPLLAWAPEGEAYRFDSAAYYSEYADEPGGLSPLERKVAALPPWLYP</sequence>